<accession>A0A9Q3YKN9</accession>
<dbReference type="EMBL" id="JAJGNA010000001">
    <property type="protein sequence ID" value="MCC4306959.1"/>
    <property type="molecule type" value="Genomic_DNA"/>
</dbReference>
<dbReference type="GO" id="GO:0003700">
    <property type="term" value="F:DNA-binding transcription factor activity"/>
    <property type="evidence" value="ECO:0007669"/>
    <property type="project" value="InterPro"/>
</dbReference>
<dbReference type="PANTHER" id="PTHR30126:SF5">
    <property type="entry name" value="HTH-TYPE TRANSCRIPTIONAL ACTIVATOR CMPR"/>
    <property type="match status" value="1"/>
</dbReference>
<name>A0A9Q3YKN9_9GAMM</name>
<evidence type="ECO:0000313" key="7">
    <source>
        <dbReference type="Proteomes" id="UP001108027"/>
    </source>
</evidence>
<dbReference type="Gene3D" id="1.10.10.10">
    <property type="entry name" value="Winged helix-like DNA-binding domain superfamily/Winged helix DNA-binding domain"/>
    <property type="match status" value="1"/>
</dbReference>
<dbReference type="GO" id="GO:0000976">
    <property type="term" value="F:transcription cis-regulatory region binding"/>
    <property type="evidence" value="ECO:0007669"/>
    <property type="project" value="TreeGrafter"/>
</dbReference>
<sequence>MSTAYLSRLTLRQLRIFLTVCQQESYSRAAEELALTQPAVSAQVRNLEELIGEPLFDYVGRRLSLTPAGQAMRRAGQDLMQRLGQAEMELAELRGVMQGTLSLAVESSAQYFMPDRIAAFCRRHPEVEVRMRVMNHGEALKSLREERHDLTIMGLVPDDRRLSFVPFRQNRLVAVARPDHPLAGVGDVSLNRFLAFPLLVREPGSGSRRVFEALYQSRGLRPRRCQQLGSLESIKAGVRAGLGLAVLPREACDDDLEAGRLVTLIVEGLPLKRSWCVVHPRARQLTPVAEAFFQALTVPERG</sequence>
<evidence type="ECO:0000256" key="4">
    <source>
        <dbReference type="ARBA" id="ARBA00023163"/>
    </source>
</evidence>
<evidence type="ECO:0000256" key="2">
    <source>
        <dbReference type="ARBA" id="ARBA00023015"/>
    </source>
</evidence>
<keyword evidence="3" id="KW-0238">DNA-binding</keyword>
<evidence type="ECO:0000313" key="6">
    <source>
        <dbReference type="EMBL" id="MCC4306959.1"/>
    </source>
</evidence>
<dbReference type="Gene3D" id="3.40.190.290">
    <property type="match status" value="1"/>
</dbReference>
<dbReference type="PRINTS" id="PR00039">
    <property type="entry name" value="HTHLYSR"/>
</dbReference>
<dbReference type="SUPFAM" id="SSF53850">
    <property type="entry name" value="Periplasmic binding protein-like II"/>
    <property type="match status" value="1"/>
</dbReference>
<comment type="similarity">
    <text evidence="1">Belongs to the LysR transcriptional regulatory family.</text>
</comment>
<dbReference type="InterPro" id="IPR036390">
    <property type="entry name" value="WH_DNA-bd_sf"/>
</dbReference>
<dbReference type="InterPro" id="IPR005119">
    <property type="entry name" value="LysR_subst-bd"/>
</dbReference>
<reference evidence="6" key="1">
    <citation type="submission" date="2021-10" db="EMBL/GenBank/DDBJ databases">
        <title>The diversity and Nitrogen Metabolism of Culturable Nitrate-Utilizing Bacteria Within the Oxygen Minimum Zone of the Changjiang (Yangtze River)Estuary.</title>
        <authorList>
            <person name="Zhang D."/>
            <person name="Zheng J."/>
            <person name="Liu S."/>
            <person name="He W."/>
        </authorList>
    </citation>
    <scope>NUCLEOTIDE SEQUENCE</scope>
    <source>
        <strain evidence="6">FXH-223</strain>
    </source>
</reference>
<gene>
    <name evidence="6" type="ORF">LL252_00120</name>
</gene>
<keyword evidence="4" id="KW-0804">Transcription</keyword>
<protein>
    <submittedName>
        <fullName evidence="6">LysR family transcriptional regulator</fullName>
    </submittedName>
</protein>
<keyword evidence="7" id="KW-1185">Reference proteome</keyword>
<dbReference type="PROSITE" id="PS50931">
    <property type="entry name" value="HTH_LYSR"/>
    <property type="match status" value="1"/>
</dbReference>
<dbReference type="Pfam" id="PF00126">
    <property type="entry name" value="HTH_1"/>
    <property type="match status" value="1"/>
</dbReference>
<dbReference type="AlphaFoldDB" id="A0A9Q3YKN9"/>
<dbReference type="RefSeq" id="WP_228232074.1">
    <property type="nucleotide sequence ID" value="NZ_JAJGNA010000001.1"/>
</dbReference>
<evidence type="ECO:0000256" key="3">
    <source>
        <dbReference type="ARBA" id="ARBA00023125"/>
    </source>
</evidence>
<organism evidence="6 7">
    <name type="scientific">Alloalcanivorax marinus</name>
    <dbReference type="NCBI Taxonomy" id="1177169"/>
    <lineage>
        <taxon>Bacteria</taxon>
        <taxon>Pseudomonadati</taxon>
        <taxon>Pseudomonadota</taxon>
        <taxon>Gammaproteobacteria</taxon>
        <taxon>Oceanospirillales</taxon>
        <taxon>Alcanivoracaceae</taxon>
        <taxon>Alloalcanivorax</taxon>
    </lineage>
</organism>
<comment type="caution">
    <text evidence="6">The sequence shown here is derived from an EMBL/GenBank/DDBJ whole genome shotgun (WGS) entry which is preliminary data.</text>
</comment>
<keyword evidence="2" id="KW-0805">Transcription regulation</keyword>
<dbReference type="Pfam" id="PF03466">
    <property type="entry name" value="LysR_substrate"/>
    <property type="match status" value="1"/>
</dbReference>
<feature type="domain" description="HTH lysR-type" evidence="5">
    <location>
        <begin position="9"/>
        <end position="66"/>
    </location>
</feature>
<dbReference type="InterPro" id="IPR036388">
    <property type="entry name" value="WH-like_DNA-bd_sf"/>
</dbReference>
<evidence type="ECO:0000259" key="5">
    <source>
        <dbReference type="PROSITE" id="PS50931"/>
    </source>
</evidence>
<dbReference type="InterPro" id="IPR000847">
    <property type="entry name" value="LysR_HTH_N"/>
</dbReference>
<dbReference type="SUPFAM" id="SSF46785">
    <property type="entry name" value="Winged helix' DNA-binding domain"/>
    <property type="match status" value="1"/>
</dbReference>
<evidence type="ECO:0000256" key="1">
    <source>
        <dbReference type="ARBA" id="ARBA00009437"/>
    </source>
</evidence>
<dbReference type="PANTHER" id="PTHR30126">
    <property type="entry name" value="HTH-TYPE TRANSCRIPTIONAL REGULATOR"/>
    <property type="match status" value="1"/>
</dbReference>
<dbReference type="Proteomes" id="UP001108027">
    <property type="component" value="Unassembled WGS sequence"/>
</dbReference>
<dbReference type="FunFam" id="1.10.10.10:FF:000001">
    <property type="entry name" value="LysR family transcriptional regulator"/>
    <property type="match status" value="1"/>
</dbReference>
<proteinExistence type="inferred from homology"/>